<evidence type="ECO:0000313" key="7">
    <source>
        <dbReference type="Proteomes" id="UP000605897"/>
    </source>
</evidence>
<dbReference type="InterPro" id="IPR001647">
    <property type="entry name" value="HTH_TetR"/>
</dbReference>
<dbReference type="PANTHER" id="PTHR30055">
    <property type="entry name" value="HTH-TYPE TRANSCRIPTIONAL REGULATOR RUTR"/>
    <property type="match status" value="1"/>
</dbReference>
<dbReference type="RefSeq" id="WP_191245576.1">
    <property type="nucleotide sequence ID" value="NZ_BNAU01000003.1"/>
</dbReference>
<keyword evidence="3" id="KW-0804">Transcription</keyword>
<comment type="caution">
    <text evidence="6">The sequence shown here is derived from an EMBL/GenBank/DDBJ whole genome shotgun (WGS) entry which is preliminary data.</text>
</comment>
<dbReference type="InterPro" id="IPR036271">
    <property type="entry name" value="Tet_transcr_reg_TetR-rel_C_sf"/>
</dbReference>
<evidence type="ECO:0000259" key="5">
    <source>
        <dbReference type="PROSITE" id="PS50977"/>
    </source>
</evidence>
<evidence type="ECO:0000256" key="1">
    <source>
        <dbReference type="ARBA" id="ARBA00023015"/>
    </source>
</evidence>
<proteinExistence type="predicted"/>
<dbReference type="SUPFAM" id="SSF48498">
    <property type="entry name" value="Tetracyclin repressor-like, C-terminal domain"/>
    <property type="match status" value="1"/>
</dbReference>
<dbReference type="PROSITE" id="PS50977">
    <property type="entry name" value="HTH_TETR_2"/>
    <property type="match status" value="1"/>
</dbReference>
<feature type="DNA-binding region" description="H-T-H motif" evidence="4">
    <location>
        <begin position="24"/>
        <end position="43"/>
    </location>
</feature>
<dbReference type="PRINTS" id="PR00455">
    <property type="entry name" value="HTHTETR"/>
</dbReference>
<accession>A0ABQ3J0S8</accession>
<keyword evidence="7" id="KW-1185">Reference proteome</keyword>
<dbReference type="EMBL" id="BNAU01000003">
    <property type="protein sequence ID" value="GHE98954.1"/>
    <property type="molecule type" value="Genomic_DNA"/>
</dbReference>
<gene>
    <name evidence="6" type="primary">rutR</name>
    <name evidence="6" type="ORF">GCM10017786_35020</name>
</gene>
<name>A0ABQ3J0S8_9PSEU</name>
<organism evidence="6 7">
    <name type="scientific">Amycolatopsis deserti</name>
    <dbReference type="NCBI Taxonomy" id="185696"/>
    <lineage>
        <taxon>Bacteria</taxon>
        <taxon>Bacillati</taxon>
        <taxon>Actinomycetota</taxon>
        <taxon>Actinomycetes</taxon>
        <taxon>Pseudonocardiales</taxon>
        <taxon>Pseudonocardiaceae</taxon>
        <taxon>Amycolatopsis</taxon>
    </lineage>
</organism>
<dbReference type="Pfam" id="PF00440">
    <property type="entry name" value="TetR_N"/>
    <property type="match status" value="1"/>
</dbReference>
<protein>
    <submittedName>
        <fullName evidence="6">TetR family transcriptional regulator</fullName>
    </submittedName>
</protein>
<dbReference type="InterPro" id="IPR009057">
    <property type="entry name" value="Homeodomain-like_sf"/>
</dbReference>
<evidence type="ECO:0000256" key="3">
    <source>
        <dbReference type="ARBA" id="ARBA00023163"/>
    </source>
</evidence>
<keyword evidence="1" id="KW-0805">Transcription regulation</keyword>
<dbReference type="PANTHER" id="PTHR30055:SF234">
    <property type="entry name" value="HTH-TYPE TRANSCRIPTIONAL REGULATOR BETI"/>
    <property type="match status" value="1"/>
</dbReference>
<dbReference type="InterPro" id="IPR050109">
    <property type="entry name" value="HTH-type_TetR-like_transc_reg"/>
</dbReference>
<feature type="domain" description="HTH tetR-type" evidence="5">
    <location>
        <begin position="1"/>
        <end position="61"/>
    </location>
</feature>
<evidence type="ECO:0000256" key="4">
    <source>
        <dbReference type="PROSITE-ProRule" id="PRU00335"/>
    </source>
</evidence>
<keyword evidence="2 4" id="KW-0238">DNA-binding</keyword>
<dbReference type="Proteomes" id="UP000605897">
    <property type="component" value="Unassembled WGS sequence"/>
</dbReference>
<reference evidence="7" key="1">
    <citation type="journal article" date="2019" name="Int. J. Syst. Evol. Microbiol.">
        <title>The Global Catalogue of Microorganisms (GCM) 10K type strain sequencing project: providing services to taxonomists for standard genome sequencing and annotation.</title>
        <authorList>
            <consortium name="The Broad Institute Genomics Platform"/>
            <consortium name="The Broad Institute Genome Sequencing Center for Infectious Disease"/>
            <person name="Wu L."/>
            <person name="Ma J."/>
        </authorList>
    </citation>
    <scope>NUCLEOTIDE SEQUENCE [LARGE SCALE GENOMIC DNA]</scope>
    <source>
        <strain evidence="7">CGMCC 4.7677</strain>
    </source>
</reference>
<sequence>MGTREKILAAATQIMREQGYARATTKEIARAAGFSEAALYKHFADKTEIFIGVISSQLPGLEAMLGDLTPGRHSVRANLVRITATAIDFYTESFPIGASLFSSQELLTAHRAAIREHGAGPRTPVTRLANYLRAEQRLGRLPSTSDPDAIAALLLGAAFQQGFLRHWDTETEDPTVLARKLVKAVLPSS</sequence>
<evidence type="ECO:0000313" key="6">
    <source>
        <dbReference type="EMBL" id="GHE98954.1"/>
    </source>
</evidence>
<dbReference type="Gene3D" id="1.10.357.10">
    <property type="entry name" value="Tetracycline Repressor, domain 2"/>
    <property type="match status" value="1"/>
</dbReference>
<dbReference type="SUPFAM" id="SSF46689">
    <property type="entry name" value="Homeodomain-like"/>
    <property type="match status" value="1"/>
</dbReference>
<evidence type="ECO:0000256" key="2">
    <source>
        <dbReference type="ARBA" id="ARBA00023125"/>
    </source>
</evidence>